<evidence type="ECO:0000313" key="3">
    <source>
        <dbReference type="Proteomes" id="UP000464657"/>
    </source>
</evidence>
<dbReference type="RefSeq" id="WP_160130244.1">
    <property type="nucleotide sequence ID" value="NZ_CP019288.1"/>
</dbReference>
<accession>A0A7L4ZNZ8</accession>
<organism evidence="2 3">
    <name type="scientific">Kordia antarctica</name>
    <dbReference type="NCBI Taxonomy" id="1218801"/>
    <lineage>
        <taxon>Bacteria</taxon>
        <taxon>Pseudomonadati</taxon>
        <taxon>Bacteroidota</taxon>
        <taxon>Flavobacteriia</taxon>
        <taxon>Flavobacteriales</taxon>
        <taxon>Flavobacteriaceae</taxon>
        <taxon>Kordia</taxon>
    </lineage>
</organism>
<proteinExistence type="predicted"/>
<evidence type="ECO:0000256" key="1">
    <source>
        <dbReference type="SAM" id="MobiDB-lite"/>
    </source>
</evidence>
<name>A0A7L4ZNZ8_9FLAO</name>
<gene>
    <name evidence="2" type="ORF">IMCC3317_30140</name>
</gene>
<dbReference type="EMBL" id="CP019288">
    <property type="protein sequence ID" value="QHI37634.1"/>
    <property type="molecule type" value="Genomic_DNA"/>
</dbReference>
<keyword evidence="3" id="KW-1185">Reference proteome</keyword>
<protein>
    <submittedName>
        <fullName evidence="2">Uncharacterized protein</fullName>
    </submittedName>
</protein>
<dbReference type="AlphaFoldDB" id="A0A7L4ZNZ8"/>
<dbReference type="Proteomes" id="UP000464657">
    <property type="component" value="Chromosome"/>
</dbReference>
<feature type="compositionally biased region" description="Polar residues" evidence="1">
    <location>
        <begin position="25"/>
        <end position="39"/>
    </location>
</feature>
<sequence length="47" mass="5360">MSNNISEDLERDRQRFNNPIPLPPANTQNQPPENDNKNTIKVVDADV</sequence>
<evidence type="ECO:0000313" key="2">
    <source>
        <dbReference type="EMBL" id="QHI37634.1"/>
    </source>
</evidence>
<dbReference type="KEGG" id="kan:IMCC3317_30140"/>
<feature type="region of interest" description="Disordered" evidence="1">
    <location>
        <begin position="1"/>
        <end position="47"/>
    </location>
</feature>
<reference evidence="2 3" key="1">
    <citation type="journal article" date="2013" name="Int. J. Syst. Evol. Microbiol.">
        <title>Kordia antarctica sp. nov., isolated from Antarctic seawater.</title>
        <authorList>
            <person name="Baek K."/>
            <person name="Choi A."/>
            <person name="Kang I."/>
            <person name="Lee K."/>
            <person name="Cho J.C."/>
        </authorList>
    </citation>
    <scope>NUCLEOTIDE SEQUENCE [LARGE SCALE GENOMIC DNA]</scope>
    <source>
        <strain evidence="2 3">IMCC3317</strain>
    </source>
</reference>